<evidence type="ECO:0000313" key="2">
    <source>
        <dbReference type="Proteomes" id="UP000619486"/>
    </source>
</evidence>
<dbReference type="RefSeq" id="WP_189204205.1">
    <property type="nucleotide sequence ID" value="NZ_BMQQ01000026.1"/>
</dbReference>
<keyword evidence="2" id="KW-1185">Reference proteome</keyword>
<comment type="caution">
    <text evidence="1">The sequence shown here is derived from an EMBL/GenBank/DDBJ whole genome shotgun (WGS) entry which is preliminary data.</text>
</comment>
<accession>A0A918HCS8</accession>
<dbReference type="EMBL" id="BMQQ01000026">
    <property type="protein sequence ID" value="GGT53766.1"/>
    <property type="molecule type" value="Genomic_DNA"/>
</dbReference>
<gene>
    <name evidence="1" type="ORF">GCM10014713_54560</name>
</gene>
<sequence>MHTTPLVKTRRTHLSLIPLLMAMVIALLGLGSVPASALPAPEEPGAVVGGAMSRSEVITRAHAWYQLRERIPYSQEDCYLTGVGSVDIRWSAITGGCFPSYYRTDCAGFVSMALNATNSFSALPPGEGLTRSDVSRKISKNELKPGDFLMHFSDVHAERHTQLFDRWVDAGKTSYWAYDFGAYPVKHRKEAWTGWYTPYRYLKIVDDPGDNTVFYQEPNTALPVGVSASMVRNTDYRLPLVEISGGSNSDGFFTTWGDVLNVRRGPSTSGAPVTTIRGGSRVRVSCQTHGQRITADGITNDAWAYLPDYGGWITNIYLQGPAWMPGVPTCSGTQPGSGATFTTWGDVINVRQNTTTASSVVTTVKGGTPVRVSCQARGQRITADGITNDAWSYLPDYGGWITNIYLQGPAWMPGVPTCI</sequence>
<name>A0A918HCS8_9ACTN</name>
<evidence type="ECO:0000313" key="1">
    <source>
        <dbReference type="EMBL" id="GGT53766.1"/>
    </source>
</evidence>
<reference evidence="1" key="2">
    <citation type="submission" date="2020-09" db="EMBL/GenBank/DDBJ databases">
        <authorList>
            <person name="Sun Q."/>
            <person name="Ohkuma M."/>
        </authorList>
    </citation>
    <scope>NUCLEOTIDE SEQUENCE</scope>
    <source>
        <strain evidence="1">JCM 3172</strain>
    </source>
</reference>
<proteinExistence type="predicted"/>
<protein>
    <submittedName>
        <fullName evidence="1">Uncharacterized protein</fullName>
    </submittedName>
</protein>
<reference evidence="1" key="1">
    <citation type="journal article" date="2014" name="Int. J. Syst. Evol. Microbiol.">
        <title>Complete genome sequence of Corynebacterium casei LMG S-19264T (=DSM 44701T), isolated from a smear-ripened cheese.</title>
        <authorList>
            <consortium name="US DOE Joint Genome Institute (JGI-PGF)"/>
            <person name="Walter F."/>
            <person name="Albersmeier A."/>
            <person name="Kalinowski J."/>
            <person name="Ruckert C."/>
        </authorList>
    </citation>
    <scope>NUCLEOTIDE SEQUENCE</scope>
    <source>
        <strain evidence="1">JCM 3172</strain>
    </source>
</reference>
<organism evidence="1 2">
    <name type="scientific">Streptomyces purpureus</name>
    <dbReference type="NCBI Taxonomy" id="1951"/>
    <lineage>
        <taxon>Bacteria</taxon>
        <taxon>Bacillati</taxon>
        <taxon>Actinomycetota</taxon>
        <taxon>Actinomycetes</taxon>
        <taxon>Kitasatosporales</taxon>
        <taxon>Streptomycetaceae</taxon>
        <taxon>Streptomyces</taxon>
    </lineage>
</organism>
<dbReference type="AlphaFoldDB" id="A0A918HCS8"/>
<dbReference type="Proteomes" id="UP000619486">
    <property type="component" value="Unassembled WGS sequence"/>
</dbReference>